<keyword evidence="4" id="KW-0206">Cytoskeleton</keyword>
<dbReference type="GeneID" id="20194545"/>
<dbReference type="GO" id="GO:0007052">
    <property type="term" value="P:mitotic spindle organization"/>
    <property type="evidence" value="ECO:0000318"/>
    <property type="project" value="GO_Central"/>
</dbReference>
<dbReference type="InParanoid" id="T1ED93"/>
<evidence type="ECO:0000313" key="8">
    <source>
        <dbReference type="EnsemblMetazoa" id="HelroP102301"/>
    </source>
</evidence>
<proteinExistence type="predicted"/>
<evidence type="ECO:0000259" key="6">
    <source>
        <dbReference type="PROSITE" id="PS51336"/>
    </source>
</evidence>
<dbReference type="SMART" id="SM00676">
    <property type="entry name" value="DM10"/>
    <property type="match status" value="3"/>
</dbReference>
<gene>
    <name evidence="8" type="primary">20194545</name>
    <name evidence="7" type="ORF">HELRODRAFT_102301</name>
</gene>
<feature type="domain" description="DM10" evidence="6">
    <location>
        <begin position="409"/>
        <end position="512"/>
    </location>
</feature>
<dbReference type="EMBL" id="KB097487">
    <property type="protein sequence ID" value="ESN96853.1"/>
    <property type="molecule type" value="Genomic_DNA"/>
</dbReference>
<dbReference type="PANTHER" id="PTHR12086:SF9">
    <property type="entry name" value="EF-HAND DOMAIN-CONTAINING PROTEIN 1"/>
    <property type="match status" value="1"/>
</dbReference>
<dbReference type="FunFam" id="2.30.29.170:FF:000002">
    <property type="entry name" value="EF-hand domain (C-terminal) containing 1"/>
    <property type="match status" value="1"/>
</dbReference>
<dbReference type="AlphaFoldDB" id="T1ED93"/>
<organism evidence="8 9">
    <name type="scientific">Helobdella robusta</name>
    <name type="common">Californian leech</name>
    <dbReference type="NCBI Taxonomy" id="6412"/>
    <lineage>
        <taxon>Eukaryota</taxon>
        <taxon>Metazoa</taxon>
        <taxon>Spiralia</taxon>
        <taxon>Lophotrochozoa</taxon>
        <taxon>Annelida</taxon>
        <taxon>Clitellata</taxon>
        <taxon>Hirudinea</taxon>
        <taxon>Rhynchobdellida</taxon>
        <taxon>Glossiphoniidae</taxon>
        <taxon>Helobdella</taxon>
    </lineage>
</organism>
<dbReference type="eggNOG" id="KOG0043">
    <property type="taxonomic scope" value="Eukaryota"/>
</dbReference>
<dbReference type="Gene3D" id="2.30.29.170">
    <property type="match status" value="3"/>
</dbReference>
<dbReference type="FunFam" id="2.30.29.170:FF:000001">
    <property type="entry name" value="EF-hand domain containing 1"/>
    <property type="match status" value="1"/>
</dbReference>
<keyword evidence="2" id="KW-0963">Cytoplasm</keyword>
<reference evidence="8" key="3">
    <citation type="submission" date="2015-06" db="UniProtKB">
        <authorList>
            <consortium name="EnsemblMetazoa"/>
        </authorList>
    </citation>
    <scope>IDENTIFICATION</scope>
</reference>
<dbReference type="GO" id="GO:0060285">
    <property type="term" value="P:cilium-dependent cell motility"/>
    <property type="evidence" value="ECO:0000318"/>
    <property type="project" value="GO_Central"/>
</dbReference>
<dbReference type="EnsemblMetazoa" id="HelroT102301">
    <property type="protein sequence ID" value="HelroP102301"/>
    <property type="gene ID" value="HelroG102301"/>
</dbReference>
<keyword evidence="9" id="KW-1185">Reference proteome</keyword>
<dbReference type="FunFam" id="2.30.29.170:FF:000004">
    <property type="entry name" value="EF-hand domain containing 2"/>
    <property type="match status" value="1"/>
</dbReference>
<dbReference type="Pfam" id="PF06565">
    <property type="entry name" value="DM10_dom"/>
    <property type="match status" value="3"/>
</dbReference>
<dbReference type="GO" id="GO:0072686">
    <property type="term" value="C:mitotic spindle"/>
    <property type="evidence" value="ECO:0000318"/>
    <property type="project" value="GO_Central"/>
</dbReference>
<dbReference type="HOGENOM" id="CLU_018366_0_1_1"/>
<dbReference type="SMR" id="T1ED93"/>
<evidence type="ECO:0000313" key="9">
    <source>
        <dbReference type="Proteomes" id="UP000015101"/>
    </source>
</evidence>
<dbReference type="InterPro" id="IPR040193">
    <property type="entry name" value="EFHC1/EFHC2/EFHB"/>
</dbReference>
<reference evidence="7 9" key="2">
    <citation type="journal article" date="2013" name="Nature">
        <title>Insights into bilaterian evolution from three spiralian genomes.</title>
        <authorList>
            <person name="Simakov O."/>
            <person name="Marletaz F."/>
            <person name="Cho S.J."/>
            <person name="Edsinger-Gonzales E."/>
            <person name="Havlak P."/>
            <person name="Hellsten U."/>
            <person name="Kuo D.H."/>
            <person name="Larsson T."/>
            <person name="Lv J."/>
            <person name="Arendt D."/>
            <person name="Savage R."/>
            <person name="Osoegawa K."/>
            <person name="de Jong P."/>
            <person name="Grimwood J."/>
            <person name="Chapman J.A."/>
            <person name="Shapiro H."/>
            <person name="Aerts A."/>
            <person name="Otillar R.P."/>
            <person name="Terry A.Y."/>
            <person name="Boore J.L."/>
            <person name="Grigoriev I.V."/>
            <person name="Lindberg D.R."/>
            <person name="Seaver E.C."/>
            <person name="Weisblat D.A."/>
            <person name="Putnam N.H."/>
            <person name="Rokhsar D.S."/>
        </authorList>
    </citation>
    <scope>NUCLEOTIDE SEQUENCE</scope>
</reference>
<dbReference type="PROSITE" id="PS51336">
    <property type="entry name" value="DM10"/>
    <property type="match status" value="3"/>
</dbReference>
<dbReference type="PANTHER" id="PTHR12086">
    <property type="entry name" value="EF-HAND DOMAIN C-TERMINAL CONTAINING PROTEIN"/>
    <property type="match status" value="1"/>
</dbReference>
<dbReference type="GO" id="GO:0005930">
    <property type="term" value="C:axoneme"/>
    <property type="evidence" value="ECO:0000318"/>
    <property type="project" value="GO_Central"/>
</dbReference>
<sequence length="527" mass="61118">MNSKLPFLPGNQHFDFAKSNYHRSHTLGFNNGYAVQKKPDLDTGGSPLQTNQIHELISVNNYNPQLYYGQSKPAPPQPFMPSFVALDKKVLSFKAWFKETVAESPNENYRIRKVQIYYYLEDGTMVVNEPVVANSGLNQGKMIKRQKIPKNNEGGSYTWKDLNNGRNINCFGRVFHIYDCDAWTTEYLESEGIEVNPAEQCPDDPYIMSRETSDVMKSKSFINPPSNHLESLKRFLDLDRKVLRFFCIGDDQRASSKERRKFILHYYLVNDTVEVREVHTKNDGHDPFSVLISRQRIPKNRNSVDSNFPSIVLELTENEIHDYFSPKDFAIGRTILLYNRPFLIYDCDDFTKAFYWKNYGLTDFTPYSEELHHRKKYTGYGTLEDSLQSVEKLVLEPPKKDLIKMMNWDGVVLRYEAKMEAMKSEFTRRFIISYRLADDTITIYEPPVKNSGIQGGKFLEKSRVAKPGSTTDRPVYYGPQDFYVGAVIDVFRHRFIITGADDFAIKFMESRSNIFNSKSLLAHNFIP</sequence>
<feature type="domain" description="DM10" evidence="6">
    <location>
        <begin position="239"/>
        <end position="359"/>
    </location>
</feature>
<dbReference type="EMBL" id="AMQM01006524">
    <property type="status" value="NOT_ANNOTATED_CDS"/>
    <property type="molecule type" value="Genomic_DNA"/>
</dbReference>
<dbReference type="GO" id="GO:0043014">
    <property type="term" value="F:alpha-tubulin binding"/>
    <property type="evidence" value="ECO:0000318"/>
    <property type="project" value="GO_Central"/>
</dbReference>
<dbReference type="RefSeq" id="XP_009024996.1">
    <property type="nucleotide sequence ID" value="XM_009026748.1"/>
</dbReference>
<dbReference type="CTD" id="20194545"/>
<evidence type="ECO:0000256" key="3">
    <source>
        <dbReference type="ARBA" id="ARBA00022737"/>
    </source>
</evidence>
<evidence type="ECO:0000313" key="7">
    <source>
        <dbReference type="EMBL" id="ESN96853.1"/>
    </source>
</evidence>
<reference evidence="9" key="1">
    <citation type="submission" date="2012-12" db="EMBL/GenBank/DDBJ databases">
        <authorList>
            <person name="Hellsten U."/>
            <person name="Grimwood J."/>
            <person name="Chapman J.A."/>
            <person name="Shapiro H."/>
            <person name="Aerts A."/>
            <person name="Otillar R.P."/>
            <person name="Terry A.Y."/>
            <person name="Boore J.L."/>
            <person name="Simakov O."/>
            <person name="Marletaz F."/>
            <person name="Cho S.-J."/>
            <person name="Edsinger-Gonzales E."/>
            <person name="Havlak P."/>
            <person name="Kuo D.-H."/>
            <person name="Larsson T."/>
            <person name="Lv J."/>
            <person name="Arendt D."/>
            <person name="Savage R."/>
            <person name="Osoegawa K."/>
            <person name="de Jong P."/>
            <person name="Lindberg D.R."/>
            <person name="Seaver E.C."/>
            <person name="Weisblat D.A."/>
            <person name="Putnam N.H."/>
            <person name="Grigoriev I.V."/>
            <person name="Rokhsar D.S."/>
        </authorList>
    </citation>
    <scope>NUCLEOTIDE SEQUENCE</scope>
</reference>
<evidence type="ECO:0000256" key="4">
    <source>
        <dbReference type="ARBA" id="ARBA00023212"/>
    </source>
</evidence>
<accession>T1ED93</accession>
<keyword evidence="5" id="KW-0966">Cell projection</keyword>
<feature type="domain" description="DM10" evidence="6">
    <location>
        <begin position="87"/>
        <end position="192"/>
    </location>
</feature>
<keyword evidence="3" id="KW-0677">Repeat</keyword>
<dbReference type="OMA" id="WKDFNIG"/>
<dbReference type="GO" id="GO:0000281">
    <property type="term" value="P:mitotic cytokinesis"/>
    <property type="evidence" value="ECO:0000318"/>
    <property type="project" value="GO_Central"/>
</dbReference>
<comment type="subcellular location">
    <subcellularLocation>
        <location evidence="1">Cytoplasm</location>
        <location evidence="1">Cytoskeleton</location>
        <location evidence="1">Cilium axoneme</location>
    </subcellularLocation>
</comment>
<dbReference type="InterPro" id="IPR006602">
    <property type="entry name" value="DM10_dom"/>
</dbReference>
<dbReference type="Proteomes" id="UP000015101">
    <property type="component" value="Unassembled WGS sequence"/>
</dbReference>
<protein>
    <recommendedName>
        <fullName evidence="6">DM10 domain-containing protein</fullName>
    </recommendedName>
</protein>
<dbReference type="STRING" id="6412.T1ED93"/>
<evidence type="ECO:0000256" key="1">
    <source>
        <dbReference type="ARBA" id="ARBA00004430"/>
    </source>
</evidence>
<evidence type="ECO:0000256" key="2">
    <source>
        <dbReference type="ARBA" id="ARBA00022490"/>
    </source>
</evidence>
<dbReference type="KEGG" id="hro:HELRODRAFT_102301"/>
<name>T1ED93_HELRO</name>
<dbReference type="OrthoDB" id="10255210at2759"/>
<evidence type="ECO:0000256" key="5">
    <source>
        <dbReference type="ARBA" id="ARBA00023273"/>
    </source>
</evidence>